<dbReference type="PANTHER" id="PTHR37820:SF1">
    <property type="entry name" value="CELL DIVISION PROTEIN FTSQ"/>
    <property type="match status" value="1"/>
</dbReference>
<evidence type="ECO:0000256" key="8">
    <source>
        <dbReference type="SAM" id="MobiDB-lite"/>
    </source>
</evidence>
<keyword evidence="4 9" id="KW-0812">Transmembrane</keyword>
<reference evidence="11" key="2">
    <citation type="submission" date="2021-04" db="EMBL/GenBank/DDBJ databases">
        <authorList>
            <person name="Gilroy R."/>
        </authorList>
    </citation>
    <scope>NUCLEOTIDE SEQUENCE</scope>
    <source>
        <strain evidence="11">1282</strain>
    </source>
</reference>
<dbReference type="InterPro" id="IPR013685">
    <property type="entry name" value="POTRA_FtsQ_type"/>
</dbReference>
<feature type="region of interest" description="Disordered" evidence="8">
    <location>
        <begin position="301"/>
        <end position="424"/>
    </location>
</feature>
<feature type="compositionally biased region" description="Basic and acidic residues" evidence="8">
    <location>
        <begin position="26"/>
        <end position="37"/>
    </location>
</feature>
<keyword evidence="6 9" id="KW-0472">Membrane</keyword>
<dbReference type="PROSITE" id="PS51779">
    <property type="entry name" value="POTRA"/>
    <property type="match status" value="1"/>
</dbReference>
<feature type="compositionally biased region" description="Basic residues" evidence="8">
    <location>
        <begin position="1"/>
        <end position="10"/>
    </location>
</feature>
<dbReference type="AlphaFoldDB" id="A0A9D2C0M3"/>
<dbReference type="InterPro" id="IPR034746">
    <property type="entry name" value="POTRA"/>
</dbReference>
<dbReference type="Gene3D" id="3.10.20.310">
    <property type="entry name" value="membrane protein fhac"/>
    <property type="match status" value="1"/>
</dbReference>
<dbReference type="Pfam" id="PF03799">
    <property type="entry name" value="FtsQ_DivIB_C"/>
    <property type="match status" value="1"/>
</dbReference>
<evidence type="ECO:0000313" key="11">
    <source>
        <dbReference type="EMBL" id="HIY25885.1"/>
    </source>
</evidence>
<evidence type="ECO:0000256" key="7">
    <source>
        <dbReference type="ARBA" id="ARBA00023306"/>
    </source>
</evidence>
<keyword evidence="5 9" id="KW-1133">Transmembrane helix</keyword>
<feature type="compositionally biased region" description="Acidic residues" evidence="8">
    <location>
        <begin position="360"/>
        <end position="376"/>
    </location>
</feature>
<evidence type="ECO:0000256" key="6">
    <source>
        <dbReference type="ARBA" id="ARBA00023136"/>
    </source>
</evidence>
<dbReference type="EMBL" id="DXDU01000023">
    <property type="protein sequence ID" value="HIY25885.1"/>
    <property type="molecule type" value="Genomic_DNA"/>
</dbReference>
<dbReference type="InterPro" id="IPR050487">
    <property type="entry name" value="FtsQ_DivIB"/>
</dbReference>
<dbReference type="GO" id="GO:0051301">
    <property type="term" value="P:cell division"/>
    <property type="evidence" value="ECO:0007669"/>
    <property type="project" value="UniProtKB-KW"/>
</dbReference>
<protein>
    <submittedName>
        <fullName evidence="11">FtsQ-type POTRA domain-containing protein</fullName>
    </submittedName>
</protein>
<evidence type="ECO:0000259" key="10">
    <source>
        <dbReference type="PROSITE" id="PS51779"/>
    </source>
</evidence>
<keyword evidence="3" id="KW-0132">Cell division</keyword>
<evidence type="ECO:0000256" key="1">
    <source>
        <dbReference type="ARBA" id="ARBA00004370"/>
    </source>
</evidence>
<evidence type="ECO:0000256" key="2">
    <source>
        <dbReference type="ARBA" id="ARBA00022475"/>
    </source>
</evidence>
<feature type="region of interest" description="Disordered" evidence="8">
    <location>
        <begin position="1"/>
        <end position="46"/>
    </location>
</feature>
<name>A0A9D2C0M3_9FIRM</name>
<sequence length="424" mass="45821">MADPRKRRGKGPLEEEDFIGMSPPQEGRRRPPPERPARKPGKKRRGPLGPGKRLLILIVCILLMAAITAAFCIFLVFKVAEIQVTGDSVYSAQEITDLCGYEIGENLVFLTTEDREQRLESQLPYVQEAQITRHLPNTLEIHITGAQVQASVETAGGWLWVSDQGKILELGTAPAEGTMMIRGYPSLTSQPGQFLSAEDQTLQAVLTEILGKLSDLEILEDCTRLDLTDLYDIRLWYQDRVECKLGSTAELSYKLEFAQKLLTNTTRIGGQETGVLDLSYADTHNAGFLAGPIELEDWTGSAAQTAPEGGDENAGAPQEEEDGRGGDIPNGIFDGDGIVSSTPEESSQDTGETQTTDGTQDTDETQDSDETWEDPSQETGSGSSEGGDRGGDIPGELFEGEEESSSSAGTVDRGGDIPSDIFTG</sequence>
<feature type="transmembrane region" description="Helical" evidence="9">
    <location>
        <begin position="54"/>
        <end position="77"/>
    </location>
</feature>
<comment type="caution">
    <text evidence="11">The sequence shown here is derived from an EMBL/GenBank/DDBJ whole genome shotgun (WGS) entry which is preliminary data.</text>
</comment>
<dbReference type="Pfam" id="PF08478">
    <property type="entry name" value="POTRA_1"/>
    <property type="match status" value="1"/>
</dbReference>
<dbReference type="InterPro" id="IPR005548">
    <property type="entry name" value="Cell_div_FtsQ/DivIB_C"/>
</dbReference>
<keyword evidence="2" id="KW-1003">Cell membrane</keyword>
<evidence type="ECO:0000256" key="3">
    <source>
        <dbReference type="ARBA" id="ARBA00022618"/>
    </source>
</evidence>
<feature type="compositionally biased region" description="Low complexity" evidence="8">
    <location>
        <begin position="344"/>
        <end position="359"/>
    </location>
</feature>
<evidence type="ECO:0000256" key="4">
    <source>
        <dbReference type="ARBA" id="ARBA00022692"/>
    </source>
</evidence>
<evidence type="ECO:0000313" key="12">
    <source>
        <dbReference type="Proteomes" id="UP000823915"/>
    </source>
</evidence>
<proteinExistence type="predicted"/>
<accession>A0A9D2C0M3</accession>
<evidence type="ECO:0000256" key="5">
    <source>
        <dbReference type="ARBA" id="ARBA00022989"/>
    </source>
</evidence>
<reference evidence="11" key="1">
    <citation type="journal article" date="2021" name="PeerJ">
        <title>Extensive microbial diversity within the chicken gut microbiome revealed by metagenomics and culture.</title>
        <authorList>
            <person name="Gilroy R."/>
            <person name="Ravi A."/>
            <person name="Getino M."/>
            <person name="Pursley I."/>
            <person name="Horton D.L."/>
            <person name="Alikhan N.F."/>
            <person name="Baker D."/>
            <person name="Gharbi K."/>
            <person name="Hall N."/>
            <person name="Watson M."/>
            <person name="Adriaenssens E.M."/>
            <person name="Foster-Nyarko E."/>
            <person name="Jarju S."/>
            <person name="Secka A."/>
            <person name="Antonio M."/>
            <person name="Oren A."/>
            <person name="Chaudhuri R.R."/>
            <person name="La Ragione R."/>
            <person name="Hildebrand F."/>
            <person name="Pallen M.J."/>
        </authorList>
    </citation>
    <scope>NUCLEOTIDE SEQUENCE</scope>
    <source>
        <strain evidence="11">1282</strain>
    </source>
</reference>
<dbReference type="Proteomes" id="UP000823915">
    <property type="component" value="Unassembled WGS sequence"/>
</dbReference>
<gene>
    <name evidence="11" type="ORF">H9838_01775</name>
</gene>
<dbReference type="GO" id="GO:0005886">
    <property type="term" value="C:plasma membrane"/>
    <property type="evidence" value="ECO:0007669"/>
    <property type="project" value="TreeGrafter"/>
</dbReference>
<keyword evidence="7" id="KW-0131">Cell cycle</keyword>
<feature type="domain" description="POTRA" evidence="10">
    <location>
        <begin position="77"/>
        <end position="146"/>
    </location>
</feature>
<comment type="subcellular location">
    <subcellularLocation>
        <location evidence="1">Membrane</location>
    </subcellularLocation>
</comment>
<dbReference type="PANTHER" id="PTHR37820">
    <property type="entry name" value="CELL DIVISION PROTEIN DIVIB"/>
    <property type="match status" value="1"/>
</dbReference>
<evidence type="ECO:0000256" key="9">
    <source>
        <dbReference type="SAM" id="Phobius"/>
    </source>
</evidence>
<organism evidence="11 12">
    <name type="scientific">Candidatus Acutalibacter pullistercoris</name>
    <dbReference type="NCBI Taxonomy" id="2838418"/>
    <lineage>
        <taxon>Bacteria</taxon>
        <taxon>Bacillati</taxon>
        <taxon>Bacillota</taxon>
        <taxon>Clostridia</taxon>
        <taxon>Eubacteriales</taxon>
        <taxon>Acutalibacteraceae</taxon>
        <taxon>Acutalibacter</taxon>
    </lineage>
</organism>